<dbReference type="Pfam" id="PF05656">
    <property type="entry name" value="DUF805"/>
    <property type="match status" value="1"/>
</dbReference>
<reference evidence="2 3" key="1">
    <citation type="submission" date="2019-03" db="EMBL/GenBank/DDBJ databases">
        <title>Draft genome sequences of two Veillonella tobetsuensis clinical isolates from intraoperative bronchial fluids of elderly patients with pulmonary carcinoma.</title>
        <authorList>
            <person name="Akiyama T."/>
        </authorList>
    </citation>
    <scope>NUCLEOTIDE SEQUENCE [LARGE SCALE GENOMIC DNA]</scope>
    <source>
        <strain evidence="2 3">PAGU 1578</strain>
    </source>
</reference>
<evidence type="ECO:0000256" key="1">
    <source>
        <dbReference type="SAM" id="Phobius"/>
    </source>
</evidence>
<dbReference type="AlphaFoldDB" id="A0A480B3V9"/>
<feature type="transmembrane region" description="Helical" evidence="1">
    <location>
        <begin position="109"/>
        <end position="130"/>
    </location>
</feature>
<feature type="transmembrane region" description="Helical" evidence="1">
    <location>
        <begin position="27"/>
        <end position="49"/>
    </location>
</feature>
<proteinExistence type="predicted"/>
<feature type="transmembrane region" description="Helical" evidence="1">
    <location>
        <begin position="78"/>
        <end position="97"/>
    </location>
</feature>
<feature type="transmembrane region" description="Helical" evidence="1">
    <location>
        <begin position="146"/>
        <end position="164"/>
    </location>
</feature>
<feature type="transmembrane region" description="Helical" evidence="1">
    <location>
        <begin position="235"/>
        <end position="257"/>
    </location>
</feature>
<protein>
    <recommendedName>
        <fullName evidence="4">DUF805 domain-containing protein</fullName>
    </recommendedName>
</protein>
<gene>
    <name evidence="2" type="ORF">PAGU1578_10230</name>
</gene>
<evidence type="ECO:0000313" key="2">
    <source>
        <dbReference type="EMBL" id="GCL67402.1"/>
    </source>
</evidence>
<keyword evidence="1" id="KW-0472">Membrane</keyword>
<feature type="transmembrane region" description="Helical" evidence="1">
    <location>
        <begin position="269"/>
        <end position="287"/>
    </location>
</feature>
<dbReference type="GO" id="GO:0016020">
    <property type="term" value="C:membrane"/>
    <property type="evidence" value="ECO:0007669"/>
    <property type="project" value="InterPro"/>
</dbReference>
<evidence type="ECO:0008006" key="4">
    <source>
        <dbReference type="Google" id="ProtNLM"/>
    </source>
</evidence>
<dbReference type="InterPro" id="IPR008523">
    <property type="entry name" value="DUF805"/>
</dbReference>
<sequence>MSYIQDEYYILKQNLIMLKHNIRLNKIEYTIALLLFIFYTLYIMGYLLASFSEGIIRLEFQSFDLFMLSDLRITEPEYIILAILQLLICAIGMSRLIQYRFNDSDLHTGGKLISYCFAFALIFFGGLYIYRVFSTGLNSVTFEFSLYFWISIRIMLLAFLFILLKHIPRDLKYGSASYSALVRNQKIIYHDLIEYRKSDESIIEYIGLNHIFKVMKKTFITDMLHIKGRQSRSQIICCNIIFIITVALLNQIISTMIQSQFVSHIWHDYLAYIFYYWLLLANICMIIRRLHDSGASALWLLGLWIPYVNIYVLYLILFKPSIIGMENI</sequence>
<feature type="transmembrane region" description="Helical" evidence="1">
    <location>
        <begin position="299"/>
        <end position="318"/>
    </location>
</feature>
<accession>A0A480B3V9</accession>
<dbReference type="EMBL" id="BJCQ01000017">
    <property type="protein sequence ID" value="GCL67402.1"/>
    <property type="molecule type" value="Genomic_DNA"/>
</dbReference>
<comment type="caution">
    <text evidence="2">The sequence shown here is derived from an EMBL/GenBank/DDBJ whole genome shotgun (WGS) entry which is preliminary data.</text>
</comment>
<name>A0A480B3V9_9FIRM</name>
<keyword evidence="1" id="KW-1133">Transmembrane helix</keyword>
<organism evidence="2 3">
    <name type="scientific">Veillonella tobetsuensis</name>
    <dbReference type="NCBI Taxonomy" id="1110546"/>
    <lineage>
        <taxon>Bacteria</taxon>
        <taxon>Bacillati</taxon>
        <taxon>Bacillota</taxon>
        <taxon>Negativicutes</taxon>
        <taxon>Veillonellales</taxon>
        <taxon>Veillonellaceae</taxon>
        <taxon>Veillonella</taxon>
    </lineage>
</organism>
<dbReference type="Proteomes" id="UP000300381">
    <property type="component" value="Unassembled WGS sequence"/>
</dbReference>
<evidence type="ECO:0000313" key="3">
    <source>
        <dbReference type="Proteomes" id="UP000300381"/>
    </source>
</evidence>
<dbReference type="RefSeq" id="WP_137660818.1">
    <property type="nucleotide sequence ID" value="NZ_BJCQ01000017.1"/>
</dbReference>
<keyword evidence="1" id="KW-0812">Transmembrane</keyword>